<comment type="caution">
    <text evidence="2">The sequence shown here is derived from an EMBL/GenBank/DDBJ whole genome shotgun (WGS) entry which is preliminary data.</text>
</comment>
<evidence type="ECO:0000256" key="1">
    <source>
        <dbReference type="SAM" id="MobiDB-lite"/>
    </source>
</evidence>
<name>A0AAN8EGT0_9EURO</name>
<dbReference type="Proteomes" id="UP001316803">
    <property type="component" value="Unassembled WGS sequence"/>
</dbReference>
<dbReference type="AlphaFoldDB" id="A0AAN8EGT0"/>
<keyword evidence="3" id="KW-1185">Reference proteome</keyword>
<feature type="compositionally biased region" description="Acidic residues" evidence="1">
    <location>
        <begin position="105"/>
        <end position="122"/>
    </location>
</feature>
<protein>
    <submittedName>
        <fullName evidence="2">Uncharacterized protein</fullName>
    </submittedName>
</protein>
<evidence type="ECO:0000313" key="2">
    <source>
        <dbReference type="EMBL" id="KAK5955454.1"/>
    </source>
</evidence>
<dbReference type="EMBL" id="JAKLMC020000006">
    <property type="protein sequence ID" value="KAK5955454.1"/>
    <property type="molecule type" value="Genomic_DNA"/>
</dbReference>
<feature type="region of interest" description="Disordered" evidence="1">
    <location>
        <begin position="1"/>
        <end position="31"/>
    </location>
</feature>
<evidence type="ECO:0000313" key="3">
    <source>
        <dbReference type="Proteomes" id="UP001316803"/>
    </source>
</evidence>
<sequence length="151" mass="16400">MPHSSSPGPSPSPQPKTKTGTKICGRPTGPGGTIPILQALQALREKLDDQQQVNPTLLTLTKCVLCDRHESLAETIAFHFRLVLGRQGYEGYLKGLGSDEVMGGMEEDEDEDDEDDDIESEPGEAVVVPSRLPILPSQGLTLVPPAQRRFR</sequence>
<gene>
    <name evidence="2" type="ORF">OHC33_003092</name>
</gene>
<accession>A0AAN8EGT0</accession>
<reference evidence="2 3" key="1">
    <citation type="submission" date="2022-12" db="EMBL/GenBank/DDBJ databases">
        <title>Genomic features and morphological characterization of a novel Knufia sp. strain isolated from spacecraft assembly facility.</title>
        <authorList>
            <person name="Teixeira M."/>
            <person name="Chander A.M."/>
            <person name="Stajich J.E."/>
            <person name="Venkateswaran K."/>
        </authorList>
    </citation>
    <scope>NUCLEOTIDE SEQUENCE [LARGE SCALE GENOMIC DNA]</scope>
    <source>
        <strain evidence="2 3">FJI-L2-BK-P2</strain>
    </source>
</reference>
<proteinExistence type="predicted"/>
<organism evidence="2 3">
    <name type="scientific">Knufia fluminis</name>
    <dbReference type="NCBI Taxonomy" id="191047"/>
    <lineage>
        <taxon>Eukaryota</taxon>
        <taxon>Fungi</taxon>
        <taxon>Dikarya</taxon>
        <taxon>Ascomycota</taxon>
        <taxon>Pezizomycotina</taxon>
        <taxon>Eurotiomycetes</taxon>
        <taxon>Chaetothyriomycetidae</taxon>
        <taxon>Chaetothyriales</taxon>
        <taxon>Trichomeriaceae</taxon>
        <taxon>Knufia</taxon>
    </lineage>
</organism>
<feature type="region of interest" description="Disordered" evidence="1">
    <location>
        <begin position="99"/>
        <end position="127"/>
    </location>
</feature>